<sequence>MAELYELPFFEDVLDWIKTLAKEDPESHLHVIATLERLQRWVRLVPASGQRGGRQIHGLP</sequence>
<dbReference type="EMBL" id="JBHVBU010000004">
    <property type="protein sequence ID" value="MFE7961902.1"/>
    <property type="molecule type" value="Genomic_DNA"/>
</dbReference>
<name>A0ABW6JBR2_STRCE</name>
<gene>
    <name evidence="1" type="ORF">ACFU0X_02450</name>
</gene>
<organism evidence="1 2">
    <name type="scientific">Streptomyces cellulosae</name>
    <dbReference type="NCBI Taxonomy" id="1968"/>
    <lineage>
        <taxon>Bacteria</taxon>
        <taxon>Bacillati</taxon>
        <taxon>Actinomycetota</taxon>
        <taxon>Actinomycetes</taxon>
        <taxon>Kitasatosporales</taxon>
        <taxon>Streptomycetaceae</taxon>
        <taxon>Streptomyces</taxon>
    </lineage>
</organism>
<proteinExistence type="predicted"/>
<evidence type="ECO:0000313" key="1">
    <source>
        <dbReference type="EMBL" id="MFE7961902.1"/>
    </source>
</evidence>
<evidence type="ECO:0000313" key="2">
    <source>
        <dbReference type="Proteomes" id="UP001600650"/>
    </source>
</evidence>
<comment type="caution">
    <text evidence="1">The sequence shown here is derived from an EMBL/GenBank/DDBJ whole genome shotgun (WGS) entry which is preliminary data.</text>
</comment>
<reference evidence="1 2" key="1">
    <citation type="submission" date="2024-09" db="EMBL/GenBank/DDBJ databases">
        <title>The Natural Products Discovery Center: Release of the First 8490 Sequenced Strains for Exploring Actinobacteria Biosynthetic Diversity.</title>
        <authorList>
            <person name="Kalkreuter E."/>
            <person name="Kautsar S.A."/>
            <person name="Yang D."/>
            <person name="Bader C.D."/>
            <person name="Teijaro C.N."/>
            <person name="Fluegel L."/>
            <person name="Davis C.M."/>
            <person name="Simpson J.R."/>
            <person name="Lauterbach L."/>
            <person name="Steele A.D."/>
            <person name="Gui C."/>
            <person name="Meng S."/>
            <person name="Li G."/>
            <person name="Viehrig K."/>
            <person name="Ye F."/>
            <person name="Su P."/>
            <person name="Kiefer A.F."/>
            <person name="Nichols A."/>
            <person name="Cepeda A.J."/>
            <person name="Yan W."/>
            <person name="Fan B."/>
            <person name="Jiang Y."/>
            <person name="Adhikari A."/>
            <person name="Zheng C.-J."/>
            <person name="Schuster L."/>
            <person name="Cowan T.M."/>
            <person name="Smanski M.J."/>
            <person name="Chevrette M.G."/>
            <person name="De Carvalho L.P.S."/>
            <person name="Shen B."/>
        </authorList>
    </citation>
    <scope>NUCLEOTIDE SEQUENCE [LARGE SCALE GENOMIC DNA]</scope>
    <source>
        <strain evidence="1 2">NPDC057399</strain>
    </source>
</reference>
<dbReference type="Proteomes" id="UP001600650">
    <property type="component" value="Unassembled WGS sequence"/>
</dbReference>
<keyword evidence="2" id="KW-1185">Reference proteome</keyword>
<dbReference type="RefSeq" id="WP_254587921.1">
    <property type="nucleotide sequence ID" value="NZ_JBHVBU010000004.1"/>
</dbReference>
<protein>
    <submittedName>
        <fullName evidence="1">Uncharacterized protein</fullName>
    </submittedName>
</protein>
<accession>A0ABW6JBR2</accession>